<sequence>MSSSGLERSAALCSSTEGCQLPLGSPDLRDCDWRFAERLRHQPAAIPPMSEASRDSDQGRSAVDPQGAGSTTRKWWRQRDDCC</sequence>
<reference evidence="2 3" key="1">
    <citation type="journal article" date="2012" name="J. Bacteriol.">
        <title>Genome Sequence of Radiation-Resistant Modestobacter marinus Strain BC501, a Representative Actinobacterium That Thrives on Calcareous Stone Surfaces.</title>
        <authorList>
            <person name="Normand P."/>
            <person name="Gury J."/>
            <person name="Pujic P."/>
            <person name="Chouaia B."/>
            <person name="Crotti E."/>
            <person name="Brusetti L."/>
            <person name="Daffonchio D."/>
            <person name="Vacherie B."/>
            <person name="Barbe V."/>
            <person name="Medigue C."/>
            <person name="Calteau A."/>
            <person name="Ghodhbane-Gtari F."/>
            <person name="Essoussi I."/>
            <person name="Nouioui I."/>
            <person name="Abbassi-Ghozzi I."/>
            <person name="Gtari M."/>
        </authorList>
    </citation>
    <scope>NUCLEOTIDE SEQUENCE [LARGE SCALE GENOMIC DNA]</scope>
    <source>
        <strain evidence="3">BC 501</strain>
    </source>
</reference>
<protein>
    <submittedName>
        <fullName evidence="2">Uncharacterized protein</fullName>
    </submittedName>
</protein>
<gene>
    <name evidence="2" type="ordered locus">MODMU_3837</name>
</gene>
<evidence type="ECO:0000256" key="1">
    <source>
        <dbReference type="SAM" id="MobiDB-lite"/>
    </source>
</evidence>
<name>I4F0S8_MODI5</name>
<dbReference type="KEGG" id="mmar:MODMU_3837"/>
<dbReference type="Proteomes" id="UP000006461">
    <property type="component" value="Chromosome"/>
</dbReference>
<evidence type="ECO:0000313" key="3">
    <source>
        <dbReference type="Proteomes" id="UP000006461"/>
    </source>
</evidence>
<accession>I4F0S8</accession>
<dbReference type="HOGENOM" id="CLU_2538850_0_0_11"/>
<feature type="region of interest" description="Disordered" evidence="1">
    <location>
        <begin position="42"/>
        <end position="83"/>
    </location>
</feature>
<dbReference type="AlphaFoldDB" id="I4F0S8"/>
<organism evidence="2 3">
    <name type="scientific">Modestobacter italicus (strain DSM 44449 / CECT 9708 / BC 501)</name>
    <dbReference type="NCBI Taxonomy" id="2732864"/>
    <lineage>
        <taxon>Bacteria</taxon>
        <taxon>Bacillati</taxon>
        <taxon>Actinomycetota</taxon>
        <taxon>Actinomycetes</taxon>
        <taxon>Geodermatophilales</taxon>
        <taxon>Geodermatophilaceae</taxon>
        <taxon>Modestobacter</taxon>
    </lineage>
</organism>
<keyword evidence="3" id="KW-1185">Reference proteome</keyword>
<dbReference type="STRING" id="477641.MODMU_3837"/>
<dbReference type="EMBL" id="FO203431">
    <property type="protein sequence ID" value="CCH89241.1"/>
    <property type="molecule type" value="Genomic_DNA"/>
</dbReference>
<evidence type="ECO:0000313" key="2">
    <source>
        <dbReference type="EMBL" id="CCH89241.1"/>
    </source>
</evidence>
<proteinExistence type="predicted"/>